<dbReference type="AlphaFoldDB" id="A0A1B9I3N3"/>
<evidence type="ECO:0000313" key="4">
    <source>
        <dbReference type="EMBL" id="WWC71687.1"/>
    </source>
</evidence>
<accession>A0A1B9I3N3</accession>
<feature type="transmembrane region" description="Helical" evidence="2">
    <location>
        <begin position="24"/>
        <end position="44"/>
    </location>
</feature>
<feature type="transmembrane region" description="Helical" evidence="2">
    <location>
        <begin position="219"/>
        <end position="243"/>
    </location>
</feature>
<evidence type="ECO:0000313" key="5">
    <source>
        <dbReference type="Proteomes" id="UP000094020"/>
    </source>
</evidence>
<dbReference type="RefSeq" id="XP_019011355.1">
    <property type="nucleotide sequence ID" value="XM_019155201.1"/>
</dbReference>
<gene>
    <name evidence="3" type="ORF">I206_03455</name>
    <name evidence="4" type="ORF">I206_105645</name>
</gene>
<feature type="compositionally biased region" description="Basic and acidic residues" evidence="1">
    <location>
        <begin position="315"/>
        <end position="324"/>
    </location>
</feature>
<dbReference type="KEGG" id="kpin:30171824"/>
<protein>
    <submittedName>
        <fullName evidence="3">Uncharacterized protein</fullName>
    </submittedName>
</protein>
<evidence type="ECO:0000313" key="3">
    <source>
        <dbReference type="EMBL" id="OCF50136.1"/>
    </source>
</evidence>
<dbReference type="GeneID" id="30171824"/>
<reference evidence="3" key="3">
    <citation type="submission" date="2016-07" db="EMBL/GenBank/DDBJ databases">
        <title>Evolution of pathogenesis and genome organization in the Tremellales.</title>
        <authorList>
            <person name="Cuomo C."/>
            <person name="Litvintseva A."/>
            <person name="Heitman J."/>
            <person name="Chen Y."/>
            <person name="Sun S."/>
            <person name="Springer D."/>
            <person name="Dromer F."/>
            <person name="Young S."/>
            <person name="Zeng Q."/>
            <person name="Chapman S."/>
            <person name="Gujja S."/>
            <person name="Saif S."/>
            <person name="Birren B."/>
        </authorList>
    </citation>
    <scope>NUCLEOTIDE SEQUENCE</scope>
    <source>
        <strain evidence="3">CBS 10737</strain>
    </source>
</reference>
<sequence>MPGHVRHSAPPVMKRHYTMRKSPYLVSLIFLLAATTLTLLNIYVPSLLHVIVRNPGPTQFETRYGLYRRCTRSTPVANSTFLQPSLPPITGQTFQGWDLGPINGPVYGDGDGWVCQAFPTRSECQQFGEKFCVLWSTSGYAAQLSLVPCLASLISLLFIFLHRGQRTARAKARRQQWKLVSGTMVIHCLLQILSIALILHVFRTDERFEAKGSHLDQSFYYGVSSAIVSGVMAILLTFTALAARAGMPWAAGKSAKHAKRHKRTRSGKVIAVPAGTEIPPEQVVTVGEVRAAQEAVGETTGLLDGQEGGAAGGRGGERATDSSV</sequence>
<feature type="transmembrane region" description="Helical" evidence="2">
    <location>
        <begin position="179"/>
        <end position="199"/>
    </location>
</feature>
<evidence type="ECO:0000256" key="2">
    <source>
        <dbReference type="SAM" id="Phobius"/>
    </source>
</evidence>
<dbReference type="Proteomes" id="UP000094020">
    <property type="component" value="Chromosome 7"/>
</dbReference>
<feature type="region of interest" description="Disordered" evidence="1">
    <location>
        <begin position="297"/>
        <end position="324"/>
    </location>
</feature>
<keyword evidence="2" id="KW-0812">Transmembrane</keyword>
<dbReference type="OrthoDB" id="61370at2759"/>
<reference evidence="4" key="4">
    <citation type="submission" date="2024-02" db="EMBL/GenBank/DDBJ databases">
        <title>Comparative genomics of Cryptococcus and Kwoniella reveals pathogenesis evolution and contrasting modes of karyotype evolution via chromosome fusion or intercentromeric recombination.</title>
        <authorList>
            <person name="Coelho M.A."/>
            <person name="David-Palma M."/>
            <person name="Shea T."/>
            <person name="Bowers K."/>
            <person name="McGinley-Smith S."/>
            <person name="Mohammad A.W."/>
            <person name="Gnirke A."/>
            <person name="Yurkov A.M."/>
            <person name="Nowrousian M."/>
            <person name="Sun S."/>
            <person name="Cuomo C.A."/>
            <person name="Heitman J."/>
        </authorList>
    </citation>
    <scope>NUCLEOTIDE SEQUENCE</scope>
    <source>
        <strain evidence="4">CBS 10737</strain>
    </source>
</reference>
<organism evidence="3">
    <name type="scientific">Kwoniella pini CBS 10737</name>
    <dbReference type="NCBI Taxonomy" id="1296096"/>
    <lineage>
        <taxon>Eukaryota</taxon>
        <taxon>Fungi</taxon>
        <taxon>Dikarya</taxon>
        <taxon>Basidiomycota</taxon>
        <taxon>Agaricomycotina</taxon>
        <taxon>Tremellomycetes</taxon>
        <taxon>Tremellales</taxon>
        <taxon>Cryptococcaceae</taxon>
        <taxon>Kwoniella</taxon>
    </lineage>
</organism>
<reference evidence="4" key="2">
    <citation type="submission" date="2013-07" db="EMBL/GenBank/DDBJ databases">
        <authorList>
            <consortium name="The Broad Institute Genome Sequencing Platform"/>
            <person name="Cuomo C."/>
            <person name="Litvintseva A."/>
            <person name="Chen Y."/>
            <person name="Heitman J."/>
            <person name="Sun S."/>
            <person name="Springer D."/>
            <person name="Dromer F."/>
            <person name="Young S.K."/>
            <person name="Zeng Q."/>
            <person name="Gargeya S."/>
            <person name="Fitzgerald M."/>
            <person name="Abouelleil A."/>
            <person name="Alvarado L."/>
            <person name="Berlin A.M."/>
            <person name="Chapman S.B."/>
            <person name="Dewar J."/>
            <person name="Goldberg J."/>
            <person name="Griggs A."/>
            <person name="Gujja S."/>
            <person name="Hansen M."/>
            <person name="Howarth C."/>
            <person name="Imamovic A."/>
            <person name="Larimer J."/>
            <person name="McCowan C."/>
            <person name="Murphy C."/>
            <person name="Pearson M."/>
            <person name="Priest M."/>
            <person name="Roberts A."/>
            <person name="Saif S."/>
            <person name="Shea T."/>
            <person name="Sykes S."/>
            <person name="Wortman J."/>
            <person name="Nusbaum C."/>
            <person name="Birren B."/>
        </authorList>
    </citation>
    <scope>NUCLEOTIDE SEQUENCE</scope>
    <source>
        <strain evidence="4">CBS 10737</strain>
    </source>
</reference>
<reference evidence="3" key="1">
    <citation type="submission" date="2013-07" db="EMBL/GenBank/DDBJ databases">
        <title>The Genome Sequence of Cryptococcus pinus CBS10737.</title>
        <authorList>
            <consortium name="The Broad Institute Genome Sequencing Platform"/>
            <person name="Cuomo C."/>
            <person name="Litvintseva A."/>
            <person name="Chen Y."/>
            <person name="Heitman J."/>
            <person name="Sun S."/>
            <person name="Springer D."/>
            <person name="Dromer F."/>
            <person name="Young S.K."/>
            <person name="Zeng Q."/>
            <person name="Gargeya S."/>
            <person name="Fitzgerald M."/>
            <person name="Abouelleil A."/>
            <person name="Alvarado L."/>
            <person name="Berlin A.M."/>
            <person name="Chapman S.B."/>
            <person name="Dewar J."/>
            <person name="Goldberg J."/>
            <person name="Griggs A."/>
            <person name="Gujja S."/>
            <person name="Hansen M."/>
            <person name="Howarth C."/>
            <person name="Imamovic A."/>
            <person name="Larimer J."/>
            <person name="McCowan C."/>
            <person name="Murphy C."/>
            <person name="Pearson M."/>
            <person name="Priest M."/>
            <person name="Roberts A."/>
            <person name="Saif S."/>
            <person name="Shea T."/>
            <person name="Sykes S."/>
            <person name="Wortman J."/>
            <person name="Nusbaum C."/>
            <person name="Birren B."/>
        </authorList>
    </citation>
    <scope>NUCLEOTIDE SEQUENCE [LARGE SCALE GENOMIC DNA]</scope>
    <source>
        <strain evidence="3">CBS 10737</strain>
    </source>
</reference>
<name>A0A1B9I3N3_9TREE</name>
<keyword evidence="2" id="KW-1133">Transmembrane helix</keyword>
<dbReference type="EMBL" id="KI894010">
    <property type="protein sequence ID" value="OCF50136.1"/>
    <property type="molecule type" value="Genomic_DNA"/>
</dbReference>
<proteinExistence type="predicted"/>
<evidence type="ECO:0000256" key="1">
    <source>
        <dbReference type="SAM" id="MobiDB-lite"/>
    </source>
</evidence>
<feature type="transmembrane region" description="Helical" evidence="2">
    <location>
        <begin position="140"/>
        <end position="159"/>
    </location>
</feature>
<dbReference type="EMBL" id="CP144525">
    <property type="protein sequence ID" value="WWC71687.1"/>
    <property type="molecule type" value="Genomic_DNA"/>
</dbReference>
<keyword evidence="2" id="KW-0472">Membrane</keyword>
<keyword evidence="5" id="KW-1185">Reference proteome</keyword>